<dbReference type="InterPro" id="IPR050398">
    <property type="entry name" value="HssS/ArlS-like"/>
</dbReference>
<dbReference type="PRINTS" id="PR00344">
    <property type="entry name" value="BCTRLSENSOR"/>
</dbReference>
<keyword evidence="13 14" id="KW-0472">Membrane</keyword>
<dbReference type="CDD" id="cd00082">
    <property type="entry name" value="HisKA"/>
    <property type="match status" value="1"/>
</dbReference>
<reference evidence="17" key="1">
    <citation type="submission" date="2021-11" db="EMBL/GenBank/DDBJ databases">
        <authorList>
            <person name="Qingchun L."/>
            <person name="Dong Z."/>
            <person name="Zongwei Q."/>
            <person name="Jia Z."/>
            <person name="Duotao L."/>
        </authorList>
    </citation>
    <scope>NUCLEOTIDE SEQUENCE</scope>
    <source>
        <strain evidence="17">WLY-B-L2</strain>
    </source>
</reference>
<keyword evidence="11 14" id="KW-1133">Transmembrane helix</keyword>
<dbReference type="InterPro" id="IPR003661">
    <property type="entry name" value="HisK_dim/P_dom"/>
</dbReference>
<evidence type="ECO:0000256" key="6">
    <source>
        <dbReference type="ARBA" id="ARBA00022679"/>
    </source>
</evidence>
<gene>
    <name evidence="17" type="ORF">LN736_17015</name>
</gene>
<evidence type="ECO:0000256" key="3">
    <source>
        <dbReference type="ARBA" id="ARBA00012438"/>
    </source>
</evidence>
<dbReference type="InterPro" id="IPR003594">
    <property type="entry name" value="HATPase_dom"/>
</dbReference>
<evidence type="ECO:0000256" key="2">
    <source>
        <dbReference type="ARBA" id="ARBA00004651"/>
    </source>
</evidence>
<keyword evidence="10" id="KW-0067">ATP-binding</keyword>
<dbReference type="InterPro" id="IPR004358">
    <property type="entry name" value="Sig_transdc_His_kin-like_C"/>
</dbReference>
<evidence type="ECO:0000256" key="13">
    <source>
        <dbReference type="ARBA" id="ARBA00023136"/>
    </source>
</evidence>
<keyword evidence="8" id="KW-0547">Nucleotide-binding</keyword>
<dbReference type="GO" id="GO:0016301">
    <property type="term" value="F:kinase activity"/>
    <property type="evidence" value="ECO:0007669"/>
    <property type="project" value="UniProtKB-KW"/>
</dbReference>
<evidence type="ECO:0000256" key="7">
    <source>
        <dbReference type="ARBA" id="ARBA00022692"/>
    </source>
</evidence>
<dbReference type="EC" id="2.7.13.3" evidence="3"/>
<dbReference type="InterPro" id="IPR003660">
    <property type="entry name" value="HAMP_dom"/>
</dbReference>
<dbReference type="Proteomes" id="UP001165422">
    <property type="component" value="Unassembled WGS sequence"/>
</dbReference>
<dbReference type="SMART" id="SM00387">
    <property type="entry name" value="HATPase_c"/>
    <property type="match status" value="1"/>
</dbReference>
<dbReference type="Gene3D" id="3.30.565.10">
    <property type="entry name" value="Histidine kinase-like ATPase, C-terminal domain"/>
    <property type="match status" value="1"/>
</dbReference>
<proteinExistence type="predicted"/>
<feature type="domain" description="Histidine kinase" evidence="15">
    <location>
        <begin position="252"/>
        <end position="458"/>
    </location>
</feature>
<evidence type="ECO:0000256" key="5">
    <source>
        <dbReference type="ARBA" id="ARBA00022553"/>
    </source>
</evidence>
<dbReference type="SUPFAM" id="SSF158472">
    <property type="entry name" value="HAMP domain-like"/>
    <property type="match status" value="1"/>
</dbReference>
<dbReference type="Gene3D" id="1.10.287.130">
    <property type="match status" value="1"/>
</dbReference>
<evidence type="ECO:0000256" key="14">
    <source>
        <dbReference type="SAM" id="Phobius"/>
    </source>
</evidence>
<keyword evidence="9 17" id="KW-0418">Kinase</keyword>
<feature type="transmembrane region" description="Helical" evidence="14">
    <location>
        <begin position="12"/>
        <end position="36"/>
    </location>
</feature>
<keyword evidence="7 14" id="KW-0812">Transmembrane</keyword>
<organism evidence="17 18">
    <name type="scientific">Clostridium aromativorans</name>
    <dbReference type="NCBI Taxonomy" id="2836848"/>
    <lineage>
        <taxon>Bacteria</taxon>
        <taxon>Bacillati</taxon>
        <taxon>Bacillota</taxon>
        <taxon>Clostridia</taxon>
        <taxon>Eubacteriales</taxon>
        <taxon>Clostridiaceae</taxon>
        <taxon>Clostridium</taxon>
    </lineage>
</organism>
<dbReference type="SMART" id="SM00304">
    <property type="entry name" value="HAMP"/>
    <property type="match status" value="1"/>
</dbReference>
<accession>A0ABS8N9Q8</accession>
<comment type="caution">
    <text evidence="17">The sequence shown here is derived from an EMBL/GenBank/DDBJ whole genome shotgun (WGS) entry which is preliminary data.</text>
</comment>
<dbReference type="SUPFAM" id="SSF47384">
    <property type="entry name" value="Homodimeric domain of signal transducing histidine kinase"/>
    <property type="match status" value="1"/>
</dbReference>
<comment type="catalytic activity">
    <reaction evidence="1">
        <text>ATP + protein L-histidine = ADP + protein N-phospho-L-histidine.</text>
        <dbReference type="EC" id="2.7.13.3"/>
    </reaction>
</comment>
<dbReference type="Pfam" id="PF02518">
    <property type="entry name" value="HATPase_c"/>
    <property type="match status" value="1"/>
</dbReference>
<keyword evidence="12" id="KW-0902">Two-component regulatory system</keyword>
<dbReference type="PANTHER" id="PTHR45528:SF1">
    <property type="entry name" value="SENSOR HISTIDINE KINASE CPXA"/>
    <property type="match status" value="1"/>
</dbReference>
<evidence type="ECO:0000256" key="12">
    <source>
        <dbReference type="ARBA" id="ARBA00023012"/>
    </source>
</evidence>
<dbReference type="SUPFAM" id="SSF55874">
    <property type="entry name" value="ATPase domain of HSP90 chaperone/DNA topoisomerase II/histidine kinase"/>
    <property type="match status" value="1"/>
</dbReference>
<sequence length="458" mass="53596">MKIFKFRIKSMTIRIWLIFTFIIIIIIFLISLLYLYSFRYIDKNNHIKDMKAYHDIILKDDDFNHPPDFTKMRNLINVENFIVNFNHGEKEIQYVNNPTNNSLPMNGSPGAKRIDWISSFAKNIKSETQFRAYYDKVEYLIIISPIKNTDSLKSYFVTYMPYYVDNKFLYEVILIGMIFIIIAFITSKLVATYISKPLKKLENYTREIADKNWVEPIKIDNDDEIGKLARSMNIMQKKLKYADENEKIFLQSISHSLKTTVMVIMSHAQAIIDGVYIDSPERTAEIIKDESIGLEKKIKQILYLNTLEYTLENNLESEKNKSMDLKDIVSDMVDKFKVVSDDIKWELETSSCIIFANEEKIKVCLENILDNALRYAESIIKIRLERNDNFAVVEIYDDGKHIDEDSIKLIFNHMYKDKTGNFGLGLAISKKIIDFYNGTIEAVNREKGVSFIIKYPLL</sequence>
<evidence type="ECO:0000259" key="16">
    <source>
        <dbReference type="PROSITE" id="PS50885"/>
    </source>
</evidence>
<keyword evidence="5" id="KW-0597">Phosphoprotein</keyword>
<dbReference type="InterPro" id="IPR036890">
    <property type="entry name" value="HATPase_C_sf"/>
</dbReference>
<evidence type="ECO:0000256" key="4">
    <source>
        <dbReference type="ARBA" id="ARBA00022475"/>
    </source>
</evidence>
<dbReference type="CDD" id="cd06225">
    <property type="entry name" value="HAMP"/>
    <property type="match status" value="1"/>
</dbReference>
<dbReference type="Pfam" id="PF00672">
    <property type="entry name" value="HAMP"/>
    <property type="match status" value="1"/>
</dbReference>
<keyword evidence="18" id="KW-1185">Reference proteome</keyword>
<dbReference type="PANTHER" id="PTHR45528">
    <property type="entry name" value="SENSOR HISTIDINE KINASE CPXA"/>
    <property type="match status" value="1"/>
</dbReference>
<dbReference type="RefSeq" id="WP_229982065.1">
    <property type="nucleotide sequence ID" value="NZ_JAJJPB010000035.1"/>
</dbReference>
<dbReference type="PROSITE" id="PS50885">
    <property type="entry name" value="HAMP"/>
    <property type="match status" value="1"/>
</dbReference>
<evidence type="ECO:0000256" key="1">
    <source>
        <dbReference type="ARBA" id="ARBA00000085"/>
    </source>
</evidence>
<feature type="transmembrane region" description="Helical" evidence="14">
    <location>
        <begin position="168"/>
        <end position="191"/>
    </location>
</feature>
<dbReference type="PROSITE" id="PS50109">
    <property type="entry name" value="HIS_KIN"/>
    <property type="match status" value="1"/>
</dbReference>
<evidence type="ECO:0000313" key="18">
    <source>
        <dbReference type="Proteomes" id="UP001165422"/>
    </source>
</evidence>
<evidence type="ECO:0000256" key="11">
    <source>
        <dbReference type="ARBA" id="ARBA00022989"/>
    </source>
</evidence>
<name>A0ABS8N9Q8_9CLOT</name>
<comment type="subcellular location">
    <subcellularLocation>
        <location evidence="2">Cell membrane</location>
        <topology evidence="2">Multi-pass membrane protein</topology>
    </subcellularLocation>
</comment>
<dbReference type="InterPro" id="IPR036097">
    <property type="entry name" value="HisK_dim/P_sf"/>
</dbReference>
<keyword evidence="6" id="KW-0808">Transferase</keyword>
<evidence type="ECO:0000313" key="17">
    <source>
        <dbReference type="EMBL" id="MCC9296547.1"/>
    </source>
</evidence>
<protein>
    <recommendedName>
        <fullName evidence="3">histidine kinase</fullName>
        <ecNumber evidence="3">2.7.13.3</ecNumber>
    </recommendedName>
</protein>
<evidence type="ECO:0000256" key="9">
    <source>
        <dbReference type="ARBA" id="ARBA00022777"/>
    </source>
</evidence>
<evidence type="ECO:0000256" key="10">
    <source>
        <dbReference type="ARBA" id="ARBA00022840"/>
    </source>
</evidence>
<evidence type="ECO:0000259" key="15">
    <source>
        <dbReference type="PROSITE" id="PS50109"/>
    </source>
</evidence>
<keyword evidence="4" id="KW-1003">Cell membrane</keyword>
<evidence type="ECO:0000256" key="8">
    <source>
        <dbReference type="ARBA" id="ARBA00022741"/>
    </source>
</evidence>
<dbReference type="EMBL" id="JAJJPB010000035">
    <property type="protein sequence ID" value="MCC9296547.1"/>
    <property type="molecule type" value="Genomic_DNA"/>
</dbReference>
<dbReference type="InterPro" id="IPR005467">
    <property type="entry name" value="His_kinase_dom"/>
</dbReference>
<feature type="domain" description="HAMP" evidence="16">
    <location>
        <begin position="192"/>
        <end position="244"/>
    </location>
</feature>